<evidence type="ECO:0000313" key="2">
    <source>
        <dbReference type="EMBL" id="KAK4199578.1"/>
    </source>
</evidence>
<keyword evidence="1" id="KW-0812">Transmembrane</keyword>
<dbReference type="PANTHER" id="PTHR28026">
    <property type="entry name" value="DUF962 DOMAIN PROTEIN (AFU_ORTHOLOGUE AFUA_8G05310)"/>
    <property type="match status" value="1"/>
</dbReference>
<evidence type="ECO:0008006" key="4">
    <source>
        <dbReference type="Google" id="ProtNLM"/>
    </source>
</evidence>
<name>A0AAN6XF58_9PEZI</name>
<protein>
    <recommendedName>
        <fullName evidence="4">DUF962 domain-containing protein</fullName>
    </recommendedName>
</protein>
<dbReference type="PANTHER" id="PTHR28026:SF9">
    <property type="entry name" value="2-HYDROXY-PALMITIC ACID DIOXYGENASE MPO1"/>
    <property type="match status" value="1"/>
</dbReference>
<dbReference type="InterPro" id="IPR009305">
    <property type="entry name" value="Mpo1-like"/>
</dbReference>
<evidence type="ECO:0000256" key="1">
    <source>
        <dbReference type="SAM" id="Phobius"/>
    </source>
</evidence>
<dbReference type="EMBL" id="MU863930">
    <property type="protein sequence ID" value="KAK4199578.1"/>
    <property type="molecule type" value="Genomic_DNA"/>
</dbReference>
<evidence type="ECO:0000313" key="3">
    <source>
        <dbReference type="Proteomes" id="UP001303160"/>
    </source>
</evidence>
<keyword evidence="1" id="KW-0472">Membrane</keyword>
<reference evidence="2" key="2">
    <citation type="submission" date="2023-05" db="EMBL/GenBank/DDBJ databases">
        <authorList>
            <consortium name="Lawrence Berkeley National Laboratory"/>
            <person name="Steindorff A."/>
            <person name="Hensen N."/>
            <person name="Bonometti L."/>
            <person name="Westerberg I."/>
            <person name="Brannstrom I.O."/>
            <person name="Guillou S."/>
            <person name="Cros-Aarteil S."/>
            <person name="Calhoun S."/>
            <person name="Haridas S."/>
            <person name="Kuo A."/>
            <person name="Mondo S."/>
            <person name="Pangilinan J."/>
            <person name="Riley R."/>
            <person name="Labutti K."/>
            <person name="Andreopoulos B."/>
            <person name="Lipzen A."/>
            <person name="Chen C."/>
            <person name="Yanf M."/>
            <person name="Daum C."/>
            <person name="Ng V."/>
            <person name="Clum A."/>
            <person name="Ohm R."/>
            <person name="Martin F."/>
            <person name="Silar P."/>
            <person name="Natvig D."/>
            <person name="Lalanne C."/>
            <person name="Gautier V."/>
            <person name="Ament-Velasquez S.L."/>
            <person name="Kruys A."/>
            <person name="Hutchinson M.I."/>
            <person name="Powell A.J."/>
            <person name="Barry K."/>
            <person name="Miller A.N."/>
            <person name="Grigoriev I.V."/>
            <person name="Debuchy R."/>
            <person name="Gladieux P."/>
            <person name="Thoren M.H."/>
            <person name="Johannesson H."/>
        </authorList>
    </citation>
    <scope>NUCLEOTIDE SEQUENCE</scope>
    <source>
        <strain evidence="2">CBS 315.58</strain>
    </source>
</reference>
<comment type="caution">
    <text evidence="2">The sequence shown here is derived from an EMBL/GenBank/DDBJ whole genome shotgun (WGS) entry which is preliminary data.</text>
</comment>
<organism evidence="2 3">
    <name type="scientific">Triangularia verruculosa</name>
    <dbReference type="NCBI Taxonomy" id="2587418"/>
    <lineage>
        <taxon>Eukaryota</taxon>
        <taxon>Fungi</taxon>
        <taxon>Dikarya</taxon>
        <taxon>Ascomycota</taxon>
        <taxon>Pezizomycotina</taxon>
        <taxon>Sordariomycetes</taxon>
        <taxon>Sordariomycetidae</taxon>
        <taxon>Sordariales</taxon>
        <taxon>Podosporaceae</taxon>
        <taxon>Triangularia</taxon>
    </lineage>
</organism>
<feature type="transmembrane region" description="Helical" evidence="1">
    <location>
        <begin position="80"/>
        <end position="99"/>
    </location>
</feature>
<dbReference type="Proteomes" id="UP001303160">
    <property type="component" value="Unassembled WGS sequence"/>
</dbReference>
<dbReference type="AlphaFoldDB" id="A0AAN6XF58"/>
<sequence length="195" mass="21654">MSLDLEKQLTFYGAYHHNQVNIVIHMVCVPLILFSAFALASNYGPFFTLPSWLSIPYLTPNLGTFAAMIWGALYLLLEPVAGGALALICLASAAGTNFLRIQYPESANQTALAIHIVSWIAQFVGHGKFEGRAPALLDNLFQAIFLAPLFVWLELLFMIGYRPELKKRVDKAVAVEIAKFRARKAEQAEKAKKVQ</sequence>
<keyword evidence="1" id="KW-1133">Transmembrane helix</keyword>
<accession>A0AAN6XF58</accession>
<dbReference type="GO" id="GO:0046521">
    <property type="term" value="P:sphingoid catabolic process"/>
    <property type="evidence" value="ECO:0007669"/>
    <property type="project" value="TreeGrafter"/>
</dbReference>
<dbReference type="GO" id="GO:0016020">
    <property type="term" value="C:membrane"/>
    <property type="evidence" value="ECO:0007669"/>
    <property type="project" value="GOC"/>
</dbReference>
<feature type="transmembrane region" description="Helical" evidence="1">
    <location>
        <begin position="141"/>
        <end position="161"/>
    </location>
</feature>
<feature type="transmembrane region" description="Helical" evidence="1">
    <location>
        <begin position="20"/>
        <end position="40"/>
    </location>
</feature>
<dbReference type="GO" id="GO:0005783">
    <property type="term" value="C:endoplasmic reticulum"/>
    <property type="evidence" value="ECO:0007669"/>
    <property type="project" value="TreeGrafter"/>
</dbReference>
<gene>
    <name evidence="2" type="ORF">QBC40DRAFT_80438</name>
</gene>
<feature type="transmembrane region" description="Helical" evidence="1">
    <location>
        <begin position="52"/>
        <end position="74"/>
    </location>
</feature>
<reference evidence="2" key="1">
    <citation type="journal article" date="2023" name="Mol. Phylogenet. Evol.">
        <title>Genome-scale phylogeny and comparative genomics of the fungal order Sordariales.</title>
        <authorList>
            <person name="Hensen N."/>
            <person name="Bonometti L."/>
            <person name="Westerberg I."/>
            <person name="Brannstrom I.O."/>
            <person name="Guillou S."/>
            <person name="Cros-Aarteil S."/>
            <person name="Calhoun S."/>
            <person name="Haridas S."/>
            <person name="Kuo A."/>
            <person name="Mondo S."/>
            <person name="Pangilinan J."/>
            <person name="Riley R."/>
            <person name="LaButti K."/>
            <person name="Andreopoulos B."/>
            <person name="Lipzen A."/>
            <person name="Chen C."/>
            <person name="Yan M."/>
            <person name="Daum C."/>
            <person name="Ng V."/>
            <person name="Clum A."/>
            <person name="Steindorff A."/>
            <person name="Ohm R.A."/>
            <person name="Martin F."/>
            <person name="Silar P."/>
            <person name="Natvig D.O."/>
            <person name="Lalanne C."/>
            <person name="Gautier V."/>
            <person name="Ament-Velasquez S.L."/>
            <person name="Kruys A."/>
            <person name="Hutchinson M.I."/>
            <person name="Powell A.J."/>
            <person name="Barry K."/>
            <person name="Miller A.N."/>
            <person name="Grigoriev I.V."/>
            <person name="Debuchy R."/>
            <person name="Gladieux P."/>
            <person name="Hiltunen Thoren M."/>
            <person name="Johannesson H."/>
        </authorList>
    </citation>
    <scope>NUCLEOTIDE SEQUENCE</scope>
    <source>
        <strain evidence="2">CBS 315.58</strain>
    </source>
</reference>
<dbReference type="Pfam" id="PF06127">
    <property type="entry name" value="Mpo1-like"/>
    <property type="match status" value="1"/>
</dbReference>
<keyword evidence="3" id="KW-1185">Reference proteome</keyword>
<proteinExistence type="predicted"/>